<sequence>MLRRLSRKELNDRQVLSKFLDFLNSSIWALPVATFIEQRSIGLFLVHLSDKTYGFLGSLSHYNFQFMCGLIPSVLQLEDGESLCNKSALSPEETERYVLISVMR</sequence>
<accession>A0A1I7XMQ9</accession>
<dbReference type="AlphaFoldDB" id="A0A1I7XMQ9"/>
<dbReference type="WBParaSite" id="Hba_18818">
    <property type="protein sequence ID" value="Hba_18818"/>
    <property type="gene ID" value="Hba_18818"/>
</dbReference>
<dbReference type="PANTHER" id="PTHR21532:SF0">
    <property type="entry name" value="CILIA- AND FLAGELLA-ASSOCIATED PROTEIN 36"/>
    <property type="match status" value="1"/>
</dbReference>
<name>A0A1I7XMQ9_HETBA</name>
<proteinExistence type="predicted"/>
<dbReference type="GO" id="GO:0097546">
    <property type="term" value="C:ciliary base"/>
    <property type="evidence" value="ECO:0007669"/>
    <property type="project" value="TreeGrafter"/>
</dbReference>
<keyword evidence="1" id="KW-1185">Reference proteome</keyword>
<protein>
    <submittedName>
        <fullName evidence="2">GAF domain-containing protein</fullName>
    </submittedName>
</protein>
<evidence type="ECO:0000313" key="2">
    <source>
        <dbReference type="WBParaSite" id="Hba_18818"/>
    </source>
</evidence>
<evidence type="ECO:0000313" key="1">
    <source>
        <dbReference type="Proteomes" id="UP000095283"/>
    </source>
</evidence>
<organism evidence="1 2">
    <name type="scientific">Heterorhabditis bacteriophora</name>
    <name type="common">Entomopathogenic nematode worm</name>
    <dbReference type="NCBI Taxonomy" id="37862"/>
    <lineage>
        <taxon>Eukaryota</taxon>
        <taxon>Metazoa</taxon>
        <taxon>Ecdysozoa</taxon>
        <taxon>Nematoda</taxon>
        <taxon>Chromadorea</taxon>
        <taxon>Rhabditida</taxon>
        <taxon>Rhabditina</taxon>
        <taxon>Rhabditomorpha</taxon>
        <taxon>Strongyloidea</taxon>
        <taxon>Heterorhabditidae</taxon>
        <taxon>Heterorhabditis</taxon>
    </lineage>
</organism>
<dbReference type="GO" id="GO:0005930">
    <property type="term" value="C:axoneme"/>
    <property type="evidence" value="ECO:0007669"/>
    <property type="project" value="TreeGrafter"/>
</dbReference>
<reference evidence="2" key="1">
    <citation type="submission" date="2016-11" db="UniProtKB">
        <authorList>
            <consortium name="WormBaseParasite"/>
        </authorList>
    </citation>
    <scope>IDENTIFICATION</scope>
</reference>
<dbReference type="PANTHER" id="PTHR21532">
    <property type="entry name" value="PHOSPHODIESTERASE HL"/>
    <property type="match status" value="1"/>
</dbReference>
<dbReference type="Proteomes" id="UP000095283">
    <property type="component" value="Unplaced"/>
</dbReference>
<dbReference type="InterPro" id="IPR038888">
    <property type="entry name" value="CFAP36"/>
</dbReference>